<gene>
    <name evidence="1" type="ORF">MENTE1834_LOCUS10290</name>
</gene>
<evidence type="ECO:0000313" key="1">
    <source>
        <dbReference type="EMBL" id="CAK5040715.1"/>
    </source>
</evidence>
<accession>A0ACB0YC68</accession>
<dbReference type="EMBL" id="CAVMJV010000010">
    <property type="protein sequence ID" value="CAK5040715.1"/>
    <property type="molecule type" value="Genomic_DNA"/>
</dbReference>
<sequence>MFLLLIYNPLAFLFTENSTNSSNFGGDLQENTAIFGRHRTLTGDDFFVKDNTNKIPFTSQSYVSVNSFEHWPNSSLLRHSLIWLLNCLFVFAILNRLLVSGEPVADRRSPRWGTFIQSRLKAQQAVAAGNWKEAQRCLGESLQIIRHLLNVLWIGRWFARRRRSSLQSQKSVCRSHAATSMVYNQLHQLHLLGVDGIGLTQRGALNIALLAANLAEVENFSGKIFLLIFLQSAGSSAISHALRAEMYACAAIRCRLCLPRWLRLPIAGYFFRRAK</sequence>
<keyword evidence="2" id="KW-1185">Reference proteome</keyword>
<dbReference type="Proteomes" id="UP001497535">
    <property type="component" value="Unassembled WGS sequence"/>
</dbReference>
<organism evidence="1 2">
    <name type="scientific">Meloidogyne enterolobii</name>
    <name type="common">Root-knot nematode worm</name>
    <name type="synonym">Meloidogyne mayaguensis</name>
    <dbReference type="NCBI Taxonomy" id="390850"/>
    <lineage>
        <taxon>Eukaryota</taxon>
        <taxon>Metazoa</taxon>
        <taxon>Ecdysozoa</taxon>
        <taxon>Nematoda</taxon>
        <taxon>Chromadorea</taxon>
        <taxon>Rhabditida</taxon>
        <taxon>Tylenchina</taxon>
        <taxon>Tylenchomorpha</taxon>
        <taxon>Tylenchoidea</taxon>
        <taxon>Meloidogynidae</taxon>
        <taxon>Meloidogyninae</taxon>
        <taxon>Meloidogyne</taxon>
    </lineage>
</organism>
<reference evidence="1" key="1">
    <citation type="submission" date="2023-11" db="EMBL/GenBank/DDBJ databases">
        <authorList>
            <person name="Poullet M."/>
        </authorList>
    </citation>
    <scope>NUCLEOTIDE SEQUENCE</scope>
    <source>
        <strain evidence="1">E1834</strain>
    </source>
</reference>
<protein>
    <submittedName>
        <fullName evidence="1">Uncharacterized protein</fullName>
    </submittedName>
</protein>
<comment type="caution">
    <text evidence="1">The sequence shown here is derived from an EMBL/GenBank/DDBJ whole genome shotgun (WGS) entry which is preliminary data.</text>
</comment>
<evidence type="ECO:0000313" key="2">
    <source>
        <dbReference type="Proteomes" id="UP001497535"/>
    </source>
</evidence>
<proteinExistence type="predicted"/>
<name>A0ACB0YC68_MELEN</name>